<keyword evidence="9" id="KW-0325">Glycoprotein</keyword>
<evidence type="ECO:0000313" key="14">
    <source>
        <dbReference type="Proteomes" id="UP000887572"/>
    </source>
</evidence>
<feature type="compositionally biased region" description="Low complexity" evidence="10">
    <location>
        <begin position="893"/>
        <end position="906"/>
    </location>
</feature>
<feature type="domain" description="Chitin-binding type-2" evidence="13">
    <location>
        <begin position="416"/>
        <end position="470"/>
    </location>
</feature>
<dbReference type="PROSITE" id="PS50940">
    <property type="entry name" value="CHIT_BIND_II"/>
    <property type="match status" value="9"/>
</dbReference>
<feature type="compositionally biased region" description="Polar residues" evidence="10">
    <location>
        <begin position="87"/>
        <end position="96"/>
    </location>
</feature>
<evidence type="ECO:0000256" key="1">
    <source>
        <dbReference type="ARBA" id="ARBA00004370"/>
    </source>
</evidence>
<feature type="compositionally biased region" description="Low complexity" evidence="10">
    <location>
        <begin position="361"/>
        <end position="370"/>
    </location>
</feature>
<feature type="region of interest" description="Disordered" evidence="10">
    <location>
        <begin position="1106"/>
        <end position="1149"/>
    </location>
</feature>
<feature type="region of interest" description="Disordered" evidence="10">
    <location>
        <begin position="66"/>
        <end position="96"/>
    </location>
</feature>
<keyword evidence="2" id="KW-0147">Chitin-binding</keyword>
<reference evidence="15" key="1">
    <citation type="submission" date="2022-11" db="UniProtKB">
        <authorList>
            <consortium name="WormBaseParasite"/>
        </authorList>
    </citation>
    <scope>IDENTIFICATION</scope>
</reference>
<evidence type="ECO:0000256" key="6">
    <source>
        <dbReference type="ARBA" id="ARBA00022989"/>
    </source>
</evidence>
<organism evidence="14 15">
    <name type="scientific">Globodera rostochiensis</name>
    <name type="common">Golden nematode worm</name>
    <name type="synonym">Heterodera rostochiensis</name>
    <dbReference type="NCBI Taxonomy" id="31243"/>
    <lineage>
        <taxon>Eukaryota</taxon>
        <taxon>Metazoa</taxon>
        <taxon>Ecdysozoa</taxon>
        <taxon>Nematoda</taxon>
        <taxon>Chromadorea</taxon>
        <taxon>Rhabditida</taxon>
        <taxon>Tylenchina</taxon>
        <taxon>Tylenchomorpha</taxon>
        <taxon>Tylenchoidea</taxon>
        <taxon>Heteroderidae</taxon>
        <taxon>Heteroderinae</taxon>
        <taxon>Globodera</taxon>
    </lineage>
</organism>
<sequence length="1363" mass="148961">MICQCHSMLFRFSFAAVCLLLMSTGGNSNSNKGAIRQNRRLTENAMPKYVTARKLAFEDNFQQKISVGADPQNGPSQRLTPFEDGFSSPQLSDTAPQTPHGYAGNGRPFAEFLLPINGNPPRVRPFDCNGKKDGIYLERDGACSNSFWGCSTGKPFPYGCPKGLFYNVINGKCDHRANIVACGGRPLNSSEEKRPSPEALASFNCSDKKDGLHALRHCESNVFFLCLEGRPAEMSACSSGLMFDEENSECAFIDQCANKKPGRSQAKINSIGPVLEHGTSAYYFGGQYVQRQLEIANFNCSGKQNGAYKKSFCAPSFFTCTNGILREFNCSTNSVYDAKRAQCTLPQICWQKSSQPVASHQPQPVQLQPVQPQPQPQPVQPQPVQPQLVQPQPVQPQPVQPQLVQPQPVQPQPVVNFNCGGKADGNYLQQSCQPTYLVCSNSALVKMNCPAKLVFDPTTAACEYPDNCNKNNAPAGGSNPSAGPVFHQPSPPSINSPLQAAAPFANFSCSGRANGHYGQGHCQPNFVNCFNSLANPQNCHGGLVYDETAGKCEHPQKCGQIWPLPPKYSQPMFPPASPPTAAPPRRPIITQNSTFRCKGRVDGYYFKRPCAPHFYTCVGGHATQLTCPGNLLFDPSRALCQYPRMCNDSAQSPPGKPTTPGALPPPVHPPQPPPPDSDFRCGAKRNGYYVRRHCTSHFYTCLAGTATKLACPGKLVFDMNSLSCQYAENCAEDALQQNEHQQSGKTSPSVSAHTQHNHQPQHVHPSATQQPQQVHPFATQQPQHVYPSAATQHNHQPQHVHPSAATQHNHQPQHVHPSAATQQNHQPQHVHPSAATQQNHQPQHVHPSAATQHNHQPQHVHPLPTGQIPSTPSTQRQLPPKLQQPPTSASRNSFTTSSQPPVTSTTINSRQYRNNASVPPEAKDGRRLPPRRVNQLHYNPTIDHSLSGGFCVTFRKNDGLYPASDGCGSDFYACTAGITTKMDCPLGLFYDAVLSQCNHRENVAKCGGQRSDSMKIVPLAFVTSSAHQNNVHTAVITTLNVSAPNFTCSGRAIGYYSHGCSSTYFSCTGLNAYTFTCPAHLKYTELAGQCNYENNVPECGGTVLAPPPPPVPAPPTNRRPNVHVQNSASSSSQYQNPNKHPQHPANNPCGQLPNGTYGPKCSPYYLICLDGVPQDFLCQDDFVFHSPIGKWMAHEHNHHGHGQQLEHHHNSADGGGTQMSMHAMFFHFGVNETILFGFWRTNSALGIFLSCLAILALCFGLEFASSRQSSSVQLTNNGQADAETRRTRLMAVSADASLHAIQLTLSYLLMLIFMTFNVWLLPLVTHAADDRQSQHSFSSFHDEGEGLSEQCNCKQLTCLNKNR</sequence>
<feature type="domain" description="Chitin-binding type-2" evidence="13">
    <location>
        <begin position="297"/>
        <end position="351"/>
    </location>
</feature>
<feature type="domain" description="Chitin-binding type-2" evidence="13">
    <location>
        <begin position="125"/>
        <end position="184"/>
    </location>
</feature>
<feature type="compositionally biased region" description="Polar residues" evidence="10">
    <location>
        <begin position="907"/>
        <end position="917"/>
    </location>
</feature>
<proteinExistence type="predicted"/>
<dbReference type="Pfam" id="PF04145">
    <property type="entry name" value="Ctr"/>
    <property type="match status" value="1"/>
</dbReference>
<evidence type="ECO:0000256" key="7">
    <source>
        <dbReference type="ARBA" id="ARBA00023136"/>
    </source>
</evidence>
<dbReference type="Pfam" id="PF01607">
    <property type="entry name" value="CBM_14"/>
    <property type="match status" value="9"/>
</dbReference>
<dbReference type="Gene3D" id="2.170.140.10">
    <property type="entry name" value="Chitin binding domain"/>
    <property type="match status" value="2"/>
</dbReference>
<keyword evidence="3 11" id="KW-0812">Transmembrane</keyword>
<keyword evidence="6 11" id="KW-1133">Transmembrane helix</keyword>
<name>A0A914HVH3_GLORO</name>
<evidence type="ECO:0000259" key="13">
    <source>
        <dbReference type="PROSITE" id="PS50940"/>
    </source>
</evidence>
<dbReference type="InterPro" id="IPR036508">
    <property type="entry name" value="Chitin-bd_dom_sf"/>
</dbReference>
<feature type="transmembrane region" description="Helical" evidence="11">
    <location>
        <begin position="1244"/>
        <end position="1264"/>
    </location>
</feature>
<dbReference type="InterPro" id="IPR002557">
    <property type="entry name" value="Chitin-bd_dom"/>
</dbReference>
<feature type="compositionally biased region" description="Pro residues" evidence="10">
    <location>
        <begin position="371"/>
        <end position="384"/>
    </location>
</feature>
<evidence type="ECO:0000256" key="5">
    <source>
        <dbReference type="ARBA" id="ARBA00022737"/>
    </source>
</evidence>
<keyword evidence="7 11" id="KW-0472">Membrane</keyword>
<feature type="domain" description="Chitin-binding type-2" evidence="13">
    <location>
        <begin position="678"/>
        <end position="732"/>
    </location>
</feature>
<evidence type="ECO:0000256" key="4">
    <source>
        <dbReference type="ARBA" id="ARBA00022729"/>
    </source>
</evidence>
<evidence type="ECO:0000256" key="12">
    <source>
        <dbReference type="SAM" id="SignalP"/>
    </source>
</evidence>
<dbReference type="InterPro" id="IPR007274">
    <property type="entry name" value="Cop_transporter"/>
</dbReference>
<evidence type="ECO:0000256" key="9">
    <source>
        <dbReference type="ARBA" id="ARBA00023180"/>
    </source>
</evidence>
<dbReference type="GO" id="GO:0005576">
    <property type="term" value="C:extracellular region"/>
    <property type="evidence" value="ECO:0007669"/>
    <property type="project" value="InterPro"/>
</dbReference>
<feature type="region of interest" description="Disordered" evidence="10">
    <location>
        <begin position="650"/>
        <end position="680"/>
    </location>
</feature>
<evidence type="ECO:0000256" key="10">
    <source>
        <dbReference type="SAM" id="MobiDB-lite"/>
    </source>
</evidence>
<dbReference type="PANTHER" id="PTHR23301">
    <property type="entry name" value="CHITIN BINDING PERITROPHIN-A"/>
    <property type="match status" value="1"/>
</dbReference>
<dbReference type="Gene3D" id="3.20.20.80">
    <property type="entry name" value="Glycosidases"/>
    <property type="match status" value="4"/>
</dbReference>
<dbReference type="SMART" id="SM00494">
    <property type="entry name" value="ChtBD2"/>
    <property type="match status" value="10"/>
</dbReference>
<feature type="transmembrane region" description="Helical" evidence="11">
    <location>
        <begin position="1296"/>
        <end position="1320"/>
    </location>
</feature>
<dbReference type="PANTHER" id="PTHR23301:SF0">
    <property type="entry name" value="CHITIN-BINDING TYPE-2 DOMAIN-CONTAINING PROTEIN-RELATED"/>
    <property type="match status" value="1"/>
</dbReference>
<dbReference type="InterPro" id="IPR051940">
    <property type="entry name" value="Chitin_bind-dev_reg"/>
</dbReference>
<feature type="domain" description="Chitin-binding type-2" evidence="13">
    <location>
        <begin position="506"/>
        <end position="560"/>
    </location>
</feature>
<evidence type="ECO:0000313" key="15">
    <source>
        <dbReference type="WBParaSite" id="Gr19_v10_g5053.t1"/>
    </source>
</evidence>
<feature type="domain" description="Chitin-binding type-2" evidence="13">
    <location>
        <begin position="1045"/>
        <end position="1101"/>
    </location>
</feature>
<feature type="domain" description="Chitin-binding type-2" evidence="13">
    <location>
        <begin position="948"/>
        <end position="1008"/>
    </location>
</feature>
<feature type="region of interest" description="Disordered" evidence="10">
    <location>
        <begin position="360"/>
        <end position="405"/>
    </location>
</feature>
<dbReference type="GO" id="GO:0005375">
    <property type="term" value="F:copper ion transmembrane transporter activity"/>
    <property type="evidence" value="ECO:0007669"/>
    <property type="project" value="InterPro"/>
</dbReference>
<feature type="chain" id="PRO_5037343440" evidence="12">
    <location>
        <begin position="29"/>
        <end position="1363"/>
    </location>
</feature>
<evidence type="ECO:0000256" key="3">
    <source>
        <dbReference type="ARBA" id="ARBA00022692"/>
    </source>
</evidence>
<keyword evidence="5" id="KW-0677">Repeat</keyword>
<feature type="region of interest" description="Disordered" evidence="10">
    <location>
        <begin position="736"/>
        <end position="931"/>
    </location>
</feature>
<comment type="subcellular location">
    <subcellularLocation>
        <location evidence="1">Membrane</location>
    </subcellularLocation>
</comment>
<dbReference type="GO" id="GO:0016020">
    <property type="term" value="C:membrane"/>
    <property type="evidence" value="ECO:0007669"/>
    <property type="project" value="UniProtKB-SubCell"/>
</dbReference>
<feature type="domain" description="Chitin-binding type-2" evidence="13">
    <location>
        <begin position="202"/>
        <end position="258"/>
    </location>
</feature>
<feature type="domain" description="Chitin-binding type-2" evidence="13">
    <location>
        <begin position="594"/>
        <end position="648"/>
    </location>
</feature>
<feature type="compositionally biased region" description="Low complexity" evidence="10">
    <location>
        <begin position="875"/>
        <end position="886"/>
    </location>
</feature>
<evidence type="ECO:0000256" key="11">
    <source>
        <dbReference type="SAM" id="Phobius"/>
    </source>
</evidence>
<feature type="compositionally biased region" description="Pro residues" evidence="10">
    <location>
        <begin position="654"/>
        <end position="676"/>
    </location>
</feature>
<feature type="compositionally biased region" description="Pro residues" evidence="10">
    <location>
        <begin position="1106"/>
        <end position="1117"/>
    </location>
</feature>
<accession>A0A914HVH3</accession>
<feature type="region of interest" description="Disordered" evidence="10">
    <location>
        <begin position="473"/>
        <end position="495"/>
    </location>
</feature>
<dbReference type="SUPFAM" id="SSF57625">
    <property type="entry name" value="Invertebrate chitin-binding proteins"/>
    <property type="match status" value="8"/>
</dbReference>
<feature type="compositionally biased region" description="Low complexity" evidence="10">
    <location>
        <begin position="1125"/>
        <end position="1138"/>
    </location>
</feature>
<dbReference type="Proteomes" id="UP000887572">
    <property type="component" value="Unplaced"/>
</dbReference>
<evidence type="ECO:0000256" key="8">
    <source>
        <dbReference type="ARBA" id="ARBA00023157"/>
    </source>
</evidence>
<keyword evidence="8" id="KW-1015">Disulfide bond</keyword>
<evidence type="ECO:0000256" key="2">
    <source>
        <dbReference type="ARBA" id="ARBA00022669"/>
    </source>
</evidence>
<feature type="compositionally biased region" description="Polar residues" evidence="10">
    <location>
        <begin position="736"/>
        <end position="754"/>
    </location>
</feature>
<dbReference type="WBParaSite" id="Gr19_v10_g5053.t1">
    <property type="protein sequence ID" value="Gr19_v10_g5053.t1"/>
    <property type="gene ID" value="Gr19_v10_g5053"/>
</dbReference>
<feature type="signal peptide" evidence="12">
    <location>
        <begin position="1"/>
        <end position="28"/>
    </location>
</feature>
<feature type="compositionally biased region" description="Polar residues" evidence="10">
    <location>
        <begin position="762"/>
        <end position="797"/>
    </location>
</feature>
<keyword evidence="14" id="KW-1185">Reference proteome</keyword>
<dbReference type="GO" id="GO:0008061">
    <property type="term" value="F:chitin binding"/>
    <property type="evidence" value="ECO:0007669"/>
    <property type="project" value="UniProtKB-KW"/>
</dbReference>
<keyword evidence="4 12" id="KW-0732">Signal</keyword>
<protein>
    <submittedName>
        <fullName evidence="15">Chitin-binding type-2 domain-containing protein</fullName>
    </submittedName>
</protein>